<evidence type="ECO:0000259" key="2">
    <source>
        <dbReference type="PROSITE" id="PS51258"/>
    </source>
</evidence>
<protein>
    <recommendedName>
        <fullName evidence="6">MHD1 domain-containing protein</fullName>
    </recommendedName>
</protein>
<feature type="domain" description="MHD2" evidence="3">
    <location>
        <begin position="707"/>
        <end position="818"/>
    </location>
</feature>
<evidence type="ECO:0000313" key="5">
    <source>
        <dbReference type="Proteomes" id="UP000743370"/>
    </source>
</evidence>
<dbReference type="InterPro" id="IPR014772">
    <property type="entry name" value="Munc13_dom-2"/>
</dbReference>
<dbReference type="PROSITE" id="PS51258">
    <property type="entry name" value="MHD1"/>
    <property type="match status" value="1"/>
</dbReference>
<sequence>MDSKDVNGCIMDKHKPVVASSLRSEKVEDHVNGDDDSDSNSLLPPRRGGMSRNSDKTRRSVQWNDRNGNKLAEVLEYEPRSIGSAEGHITVDRHLLLFCPHKYDFKSVTNHPSSPMGLQSRRDSYSGPLLSTAQHRKDYSYSCCHRCHHSNPDQRAFEYAGKDETNDLIMPFQKLERLNQDDIRECAYEIFFTACRSSPGFGSRQVHSFYLNNQENEVKSPNVVMSPTSKYVVTGQIEPDLLCATNAMLSEVAIDAKREKESLYVKLLTSVLSTILGWAEKRLVNYHEYFQRGNIGQIENILPVVLSVSQILGEDLSIFDDGEGGKKGDITIVDSSGDRVDYYIRSTIKHAFEKVIDAVNAKAIELEIKGDFREILLHLAQETEELAIKERVNFTPMLQKWHPAAGAVAAMMLHSCYGHVLRQYLGEVTSLTRETVEVLQRAEKVEKVLLQMVVDECGEDNAKTVMREMAPYEVDSIIMNLLRKWINESLSSGKDCLQRAKETETWNPKSKSEPYAPSVAELVNCAKTVVEQFFKIPMGITEDIVQELADGLESLFQDYVIFVAACGTKQSYIPSLPPLTRCNRDSKFIKLLKKATPCGANYSETDHISEGHHPRPSTSRGTQRLYVRLNTLHYLLSHINTIEKSLSQTPGVIPSPNRKRSGPYFEITNSSIPAACQHVSEVAAYRLIFLDSNSAFYGGLYLGDVANARIQPALRILKQNITLMTTLVTDRAQALAMRELMKASFDAFLMVLLAGGSSRVFNRSDSVMIQEDFESLNRVFCSCGEGLIAENLVEREAAAVQGVIALMGQNTEQLMDDFSIATCETSGIGVMGTGQKLPMPPTTGRWNRSDPNTILRVLCHRNDRSANLFLKRTFQLAKRR</sequence>
<evidence type="ECO:0000313" key="4">
    <source>
        <dbReference type="EMBL" id="KAG2403600.1"/>
    </source>
</evidence>
<comment type="caution">
    <text evidence="4">The sequence shown here is derived from an EMBL/GenBank/DDBJ whole genome shotgun (WGS) entry which is preliminary data.</text>
</comment>
<dbReference type="Proteomes" id="UP000743370">
    <property type="component" value="Unassembled WGS sequence"/>
</dbReference>
<evidence type="ECO:0000256" key="1">
    <source>
        <dbReference type="SAM" id="MobiDB-lite"/>
    </source>
</evidence>
<dbReference type="EMBL" id="JABFOF010000003">
    <property type="protein sequence ID" value="KAG2403600.1"/>
    <property type="molecule type" value="Genomic_DNA"/>
</dbReference>
<accession>A0A8T0KTP6</accession>
<dbReference type="InterPro" id="IPR014770">
    <property type="entry name" value="Munc13_1"/>
</dbReference>
<dbReference type="PANTHER" id="PTHR31280:SF1">
    <property type="entry name" value="OS03G0138600 PROTEIN"/>
    <property type="match status" value="1"/>
</dbReference>
<feature type="compositionally biased region" description="Basic and acidic residues" evidence="1">
    <location>
        <begin position="1"/>
        <end position="15"/>
    </location>
</feature>
<reference evidence="4 5" key="1">
    <citation type="submission" date="2020-05" db="EMBL/GenBank/DDBJ databases">
        <title>Vigna angularis (adzuki bean) Var. LongXiaoDou No. 4 denovo assembly.</title>
        <authorList>
            <person name="Xiang H."/>
        </authorList>
    </citation>
    <scope>NUCLEOTIDE SEQUENCE [LARGE SCALE GENOMIC DNA]</scope>
    <source>
        <tissue evidence="4">Leaf</tissue>
    </source>
</reference>
<feature type="region of interest" description="Disordered" evidence="1">
    <location>
        <begin position="1"/>
        <end position="65"/>
    </location>
</feature>
<organism evidence="4 5">
    <name type="scientific">Phaseolus angularis</name>
    <name type="common">Azuki bean</name>
    <name type="synonym">Vigna angularis</name>
    <dbReference type="NCBI Taxonomy" id="3914"/>
    <lineage>
        <taxon>Eukaryota</taxon>
        <taxon>Viridiplantae</taxon>
        <taxon>Streptophyta</taxon>
        <taxon>Embryophyta</taxon>
        <taxon>Tracheophyta</taxon>
        <taxon>Spermatophyta</taxon>
        <taxon>Magnoliopsida</taxon>
        <taxon>eudicotyledons</taxon>
        <taxon>Gunneridae</taxon>
        <taxon>Pentapetalae</taxon>
        <taxon>rosids</taxon>
        <taxon>fabids</taxon>
        <taxon>Fabales</taxon>
        <taxon>Fabaceae</taxon>
        <taxon>Papilionoideae</taxon>
        <taxon>50 kb inversion clade</taxon>
        <taxon>NPAAA clade</taxon>
        <taxon>indigoferoid/millettioid clade</taxon>
        <taxon>Phaseoleae</taxon>
        <taxon>Vigna</taxon>
    </lineage>
</organism>
<gene>
    <name evidence="4" type="ORF">HKW66_Vig0188870</name>
</gene>
<name>A0A8T0KTP6_PHAAN</name>
<evidence type="ECO:0008006" key="6">
    <source>
        <dbReference type="Google" id="ProtNLM"/>
    </source>
</evidence>
<proteinExistence type="predicted"/>
<feature type="domain" description="MHD1" evidence="2">
    <location>
        <begin position="436"/>
        <end position="576"/>
    </location>
</feature>
<dbReference type="PANTHER" id="PTHR31280">
    <property type="entry name" value="PROTEIN UNC-13 HOMOLOG"/>
    <property type="match status" value="1"/>
</dbReference>
<feature type="compositionally biased region" description="Basic and acidic residues" evidence="1">
    <location>
        <begin position="23"/>
        <end position="33"/>
    </location>
</feature>
<dbReference type="InterPro" id="IPR008528">
    <property type="entry name" value="unc-13_homologue"/>
</dbReference>
<evidence type="ECO:0000259" key="3">
    <source>
        <dbReference type="PROSITE" id="PS51259"/>
    </source>
</evidence>
<dbReference type="Pfam" id="PF25761">
    <property type="entry name" value="TPR_PATROL1"/>
    <property type="match status" value="1"/>
</dbReference>
<dbReference type="InterPro" id="IPR057984">
    <property type="entry name" value="PATROL1_C"/>
</dbReference>
<dbReference type="PROSITE" id="PS51259">
    <property type="entry name" value="MHD2"/>
    <property type="match status" value="1"/>
</dbReference>
<dbReference type="AlphaFoldDB" id="A0A8T0KTP6"/>